<dbReference type="EMBL" id="JASSZA010000001">
    <property type="protein sequence ID" value="KAK2120646.1"/>
    <property type="molecule type" value="Genomic_DNA"/>
</dbReference>
<protein>
    <submittedName>
        <fullName evidence="1">Uncharacterized protein</fullName>
    </submittedName>
</protein>
<evidence type="ECO:0000313" key="2">
    <source>
        <dbReference type="Proteomes" id="UP001266305"/>
    </source>
</evidence>
<evidence type="ECO:0000313" key="1">
    <source>
        <dbReference type="EMBL" id="KAK2120646.1"/>
    </source>
</evidence>
<gene>
    <name evidence="1" type="ORF">P7K49_002032</name>
</gene>
<keyword evidence="2" id="KW-1185">Reference proteome</keyword>
<name>A0ABQ9WG67_SAGOE</name>
<organism evidence="1 2">
    <name type="scientific">Saguinus oedipus</name>
    <name type="common">Cotton-top tamarin</name>
    <name type="synonym">Oedipomidas oedipus</name>
    <dbReference type="NCBI Taxonomy" id="9490"/>
    <lineage>
        <taxon>Eukaryota</taxon>
        <taxon>Metazoa</taxon>
        <taxon>Chordata</taxon>
        <taxon>Craniata</taxon>
        <taxon>Vertebrata</taxon>
        <taxon>Euteleostomi</taxon>
        <taxon>Mammalia</taxon>
        <taxon>Eutheria</taxon>
        <taxon>Euarchontoglires</taxon>
        <taxon>Primates</taxon>
        <taxon>Haplorrhini</taxon>
        <taxon>Platyrrhini</taxon>
        <taxon>Cebidae</taxon>
        <taxon>Callitrichinae</taxon>
        <taxon>Saguinus</taxon>
    </lineage>
</organism>
<reference evidence="1 2" key="1">
    <citation type="submission" date="2023-05" db="EMBL/GenBank/DDBJ databases">
        <title>B98-5 Cell Line De Novo Hybrid Assembly: An Optical Mapping Approach.</title>
        <authorList>
            <person name="Kananen K."/>
            <person name="Auerbach J.A."/>
            <person name="Kautto E."/>
            <person name="Blachly J.S."/>
        </authorList>
    </citation>
    <scope>NUCLEOTIDE SEQUENCE [LARGE SCALE GENOMIC DNA]</scope>
    <source>
        <strain evidence="1">B95-8</strain>
        <tissue evidence="1">Cell line</tissue>
    </source>
</reference>
<proteinExistence type="predicted"/>
<dbReference type="Proteomes" id="UP001266305">
    <property type="component" value="Unassembled WGS sequence"/>
</dbReference>
<comment type="caution">
    <text evidence="1">The sequence shown here is derived from an EMBL/GenBank/DDBJ whole genome shotgun (WGS) entry which is preliminary data.</text>
</comment>
<accession>A0ABQ9WG67</accession>
<sequence>MEDRNQAVCHDYDIHFYPTFRLSFTLLCGGSVCGTVRAYTALLTRRVCEKTPASCTALGREDAGSVRAGTLA</sequence>